<sequence>MVEPLTEAKSSGWGVTNPYRRTEHCDKIHEYRCGKEVEVLGIDVSKDYLITSRGREIKYKNNLKGYEEILEMRPCIIVLEPTGVYAIRPSQYFKEKGVKVLQVSPNVLSREKEFRGKKTDFYDEKLENMVDKAKEYEYNPLRELVTLYLFLKDIEVKYMNRLERALFLVSDNDKISKERLEKLAMGDFTQEELYQLEYTPIVLEEIKVLAKILLETQERLREVRKMIEEQVPDNHVLLTIPGIGKLAAGIIIGVVGDVKRFPNPESFVAYCGLDPVVERSGRAVVSKGISKRGNKYLRSLFYFLAEMNYSRNPTLLKFYESHKDRLKGKKLYTALARKLARIVWSVWYNNKPYEPK</sequence>
<dbReference type="GO" id="GO:0006313">
    <property type="term" value="P:DNA transposition"/>
    <property type="evidence" value="ECO:0007669"/>
    <property type="project" value="InterPro"/>
</dbReference>
<name>A0A8F5C0Q4_9CREN</name>
<dbReference type="GO" id="GO:0004803">
    <property type="term" value="F:transposase activity"/>
    <property type="evidence" value="ECO:0007669"/>
    <property type="project" value="InterPro"/>
</dbReference>
<dbReference type="InterPro" id="IPR003346">
    <property type="entry name" value="Transposase_20"/>
</dbReference>
<organism evidence="2 3">
    <name type="scientific">Saccharolobus shibatae</name>
    <dbReference type="NCBI Taxonomy" id="2286"/>
    <lineage>
        <taxon>Archaea</taxon>
        <taxon>Thermoproteota</taxon>
        <taxon>Thermoprotei</taxon>
        <taxon>Sulfolobales</taxon>
        <taxon>Sulfolobaceae</taxon>
        <taxon>Saccharolobus</taxon>
    </lineage>
</organism>
<proteinExistence type="predicted"/>
<evidence type="ECO:0000259" key="1">
    <source>
        <dbReference type="Pfam" id="PF02371"/>
    </source>
</evidence>
<dbReference type="Proteomes" id="UP000694036">
    <property type="component" value="Chromosome"/>
</dbReference>
<keyword evidence="3" id="KW-1185">Reference proteome</keyword>
<reference evidence="2 3" key="1">
    <citation type="journal article" date="2021" name="Environ. Microbiol.">
        <title>New insights into the diversity and evolution of the archaeal mobilome from three complete genomes of Saccharolobus shibatae.</title>
        <authorList>
            <person name="Medvedeva S."/>
            <person name="Brandt D."/>
            <person name="Cvirkaite-Krupovic V."/>
            <person name="Liu Y."/>
            <person name="Severinov K."/>
            <person name="Ishino S."/>
            <person name="Ishino Y."/>
            <person name="Prangishvili D."/>
            <person name="Kalinowski J."/>
            <person name="Krupovic M."/>
        </authorList>
    </citation>
    <scope>NUCLEOTIDE SEQUENCE [LARGE SCALE GENOMIC DNA]</scope>
    <source>
        <strain evidence="2 3">S38A</strain>
    </source>
</reference>
<dbReference type="RefSeq" id="WP_218260095.1">
    <property type="nucleotide sequence ID" value="NZ_CP077713.1"/>
</dbReference>
<feature type="domain" description="Transposase IS116/IS110/IS902 C-terminal" evidence="1">
    <location>
        <begin position="235"/>
        <end position="320"/>
    </location>
</feature>
<evidence type="ECO:0000313" key="3">
    <source>
        <dbReference type="Proteomes" id="UP000694036"/>
    </source>
</evidence>
<dbReference type="Pfam" id="PF02371">
    <property type="entry name" value="Transposase_20"/>
    <property type="match status" value="1"/>
</dbReference>
<dbReference type="NCBIfam" id="NF033542">
    <property type="entry name" value="transpos_IS110"/>
    <property type="match status" value="1"/>
</dbReference>
<dbReference type="EMBL" id="CP077713">
    <property type="protein sequence ID" value="QXJ34885.1"/>
    <property type="molecule type" value="Genomic_DNA"/>
</dbReference>
<dbReference type="GeneID" id="65556857"/>
<dbReference type="AlphaFoldDB" id="A0A8F5C0Q4"/>
<protein>
    <submittedName>
        <fullName evidence="2">Transposase</fullName>
    </submittedName>
</protein>
<evidence type="ECO:0000313" key="2">
    <source>
        <dbReference type="EMBL" id="QXJ34885.1"/>
    </source>
</evidence>
<dbReference type="GO" id="GO:0003677">
    <property type="term" value="F:DNA binding"/>
    <property type="evidence" value="ECO:0007669"/>
    <property type="project" value="InterPro"/>
</dbReference>
<dbReference type="PANTHER" id="PTHR33055:SF13">
    <property type="entry name" value="TRANSPOSASE"/>
    <property type="match status" value="1"/>
</dbReference>
<dbReference type="InterPro" id="IPR047650">
    <property type="entry name" value="Transpos_IS110"/>
</dbReference>
<gene>
    <name evidence="2" type="ORF">J5U22_01432</name>
</gene>
<accession>A0A8F5C0Q4</accession>
<dbReference type="PANTHER" id="PTHR33055">
    <property type="entry name" value="TRANSPOSASE FOR INSERTION SEQUENCE ELEMENT IS1111A"/>
    <property type="match status" value="1"/>
</dbReference>